<feature type="non-terminal residue" evidence="2">
    <location>
        <position position="77"/>
    </location>
</feature>
<organism evidence="2 3">
    <name type="scientific">Thalassiosira oceanica</name>
    <name type="common">Marine diatom</name>
    <dbReference type="NCBI Taxonomy" id="159749"/>
    <lineage>
        <taxon>Eukaryota</taxon>
        <taxon>Sar</taxon>
        <taxon>Stramenopiles</taxon>
        <taxon>Ochrophyta</taxon>
        <taxon>Bacillariophyta</taxon>
        <taxon>Coscinodiscophyceae</taxon>
        <taxon>Thalassiosirophycidae</taxon>
        <taxon>Thalassiosirales</taxon>
        <taxon>Thalassiosiraceae</taxon>
        <taxon>Thalassiosira</taxon>
    </lineage>
</organism>
<evidence type="ECO:0000313" key="3">
    <source>
        <dbReference type="Proteomes" id="UP000266841"/>
    </source>
</evidence>
<dbReference type="Proteomes" id="UP000266841">
    <property type="component" value="Unassembled WGS sequence"/>
</dbReference>
<reference evidence="2 3" key="1">
    <citation type="journal article" date="2012" name="Genome Biol.">
        <title>Genome and low-iron response of an oceanic diatom adapted to chronic iron limitation.</title>
        <authorList>
            <person name="Lommer M."/>
            <person name="Specht M."/>
            <person name="Roy A.S."/>
            <person name="Kraemer L."/>
            <person name="Andreson R."/>
            <person name="Gutowska M.A."/>
            <person name="Wolf J."/>
            <person name="Bergner S.V."/>
            <person name="Schilhabel M.B."/>
            <person name="Klostermeier U.C."/>
            <person name="Beiko R.G."/>
            <person name="Rosenstiel P."/>
            <person name="Hippler M."/>
            <person name="Laroche J."/>
        </authorList>
    </citation>
    <scope>NUCLEOTIDE SEQUENCE [LARGE SCALE GENOMIC DNA]</scope>
    <source>
        <strain evidence="2 3">CCMP1005</strain>
    </source>
</reference>
<comment type="caution">
    <text evidence="2">The sequence shown here is derived from an EMBL/GenBank/DDBJ whole genome shotgun (WGS) entry which is preliminary data.</text>
</comment>
<evidence type="ECO:0000256" key="1">
    <source>
        <dbReference type="SAM" id="MobiDB-lite"/>
    </source>
</evidence>
<keyword evidence="3" id="KW-1185">Reference proteome</keyword>
<dbReference type="AlphaFoldDB" id="K0RBI0"/>
<evidence type="ECO:0000313" key="2">
    <source>
        <dbReference type="EMBL" id="EJK43857.1"/>
    </source>
</evidence>
<feature type="region of interest" description="Disordered" evidence="1">
    <location>
        <begin position="1"/>
        <end position="43"/>
    </location>
</feature>
<protein>
    <submittedName>
        <fullName evidence="2">Uncharacterized protein</fullName>
    </submittedName>
</protein>
<name>K0RBI0_THAOC</name>
<dbReference type="EMBL" id="AGNL01050537">
    <property type="protein sequence ID" value="EJK43857.1"/>
    <property type="molecule type" value="Genomic_DNA"/>
</dbReference>
<proteinExistence type="predicted"/>
<accession>K0RBI0</accession>
<sequence>MAIGGGTLRAQRRLHDIPTEASPKPGDGCNQQEEPYARGDVLIGDGSSTIDGWQAVAAVACHSAAATGSSSSSAALA</sequence>
<gene>
    <name evidence="2" type="ORF">THAOC_37658</name>
</gene>